<accession>A0A146JX08</accession>
<name>A0A146JX08_9EUKA</name>
<feature type="non-terminal residue" evidence="1">
    <location>
        <position position="1"/>
    </location>
</feature>
<organism evidence="1">
    <name type="scientific">Trepomonas sp. PC1</name>
    <dbReference type="NCBI Taxonomy" id="1076344"/>
    <lineage>
        <taxon>Eukaryota</taxon>
        <taxon>Metamonada</taxon>
        <taxon>Diplomonadida</taxon>
        <taxon>Hexamitidae</taxon>
        <taxon>Hexamitinae</taxon>
        <taxon>Trepomonas</taxon>
    </lineage>
</organism>
<gene>
    <name evidence="1" type="ORF">TPC1_31508</name>
</gene>
<dbReference type="InterPro" id="IPR036770">
    <property type="entry name" value="Ankyrin_rpt-contain_sf"/>
</dbReference>
<dbReference type="SUPFAM" id="SSF48403">
    <property type="entry name" value="Ankyrin repeat"/>
    <property type="match status" value="1"/>
</dbReference>
<evidence type="ECO:0000313" key="1">
    <source>
        <dbReference type="EMBL" id="JAP88997.1"/>
    </source>
</evidence>
<evidence type="ECO:0008006" key="2">
    <source>
        <dbReference type="Google" id="ProtNLM"/>
    </source>
</evidence>
<sequence>HKLSKNKYFDSILQDNFQLFMQQYQENMGQIECRNNQLTHLNGLLACIILKRNNFLALIIDEEIQMRTMHEVVIEVDGQSVVMPKLSNCLHFAIAARNTDAMKMIFVMKQSKPHLSHSLSECNAAHLNTIHYICQSRNTEIFRFLQDYPLELNEVQNQQIDPFQYAITLLCPEVLKYLLIQCSKQGFKRVLYDSVISKYKDIYAKLNHMLLDETIDVDRLDQVRKVLVDFSYDVLPDQIYKEHIVQNQLTSPLLSMETMKLDQEFDDCFKLKSMDSKLKAQQKDNLDKRFQETIPPAVKNTLTRNIENLKTPVLDVRAFDAEIFSPCAPSSNTALLFTRLQVLEDD</sequence>
<dbReference type="Gene3D" id="1.25.40.20">
    <property type="entry name" value="Ankyrin repeat-containing domain"/>
    <property type="match status" value="1"/>
</dbReference>
<reference evidence="1" key="1">
    <citation type="submission" date="2015-07" db="EMBL/GenBank/DDBJ databases">
        <title>Adaptation to a free-living lifestyle via gene acquisitions in the diplomonad Trepomonas sp. PC1.</title>
        <authorList>
            <person name="Xu F."/>
            <person name="Jerlstrom-Hultqvist J."/>
            <person name="Kolisko M."/>
            <person name="Simpson A.G.B."/>
            <person name="Roger A.J."/>
            <person name="Svard S.G."/>
            <person name="Andersson J.O."/>
        </authorList>
    </citation>
    <scope>NUCLEOTIDE SEQUENCE</scope>
    <source>
        <strain evidence="1">PC1</strain>
    </source>
</reference>
<protein>
    <recommendedName>
        <fullName evidence="2">Ankyrin repeat-containing protein</fullName>
    </recommendedName>
</protein>
<dbReference type="AlphaFoldDB" id="A0A146JX08"/>
<proteinExistence type="predicted"/>
<dbReference type="EMBL" id="GDID01007609">
    <property type="protein sequence ID" value="JAP88997.1"/>
    <property type="molecule type" value="Transcribed_RNA"/>
</dbReference>